<evidence type="ECO:0000313" key="2">
    <source>
        <dbReference type="EMBL" id="PWC30360.1"/>
    </source>
</evidence>
<dbReference type="Gene3D" id="2.30.40.10">
    <property type="entry name" value="Urease, subunit C, domain 1"/>
    <property type="match status" value="1"/>
</dbReference>
<dbReference type="PANTHER" id="PTHR22642">
    <property type="entry name" value="IMIDAZOLONEPROPIONASE"/>
    <property type="match status" value="1"/>
</dbReference>
<keyword evidence="2" id="KW-0378">Hydrolase</keyword>
<name>A0A2U1V8X1_9PROT</name>
<sequence>MSADLLITGGRIFRGLSGGFAEALAVKDGRVLAVGPADAVEAHAGAATRRIDLGGRVATPALNEAHMHLLPYGLGLSQVNLRAEDNVRSLDEILKRVATAARETPKGGWILGRGYDHGELDVGRHPLAEELDRVAPDHPVFLTRTCGHVAVANSMAMKLAGVGHNTPDPEGGAIERKGGRLTGLFQERAMRLVRDIMPPPSETEMVAAIEKAGQNLAALGFASASDMNVGMTAGLAEIAAYRRAAAEGKLGQRMWQVLAGNPEGIAKQAWEAGLRPNISAGATADEMLAWGAVKVFGDGSAGGLTAAFFDPYLESAGGGTGIFCFPDSAMQEMLGHYHRQGWQLDIHAIGDAAIEQVLVAMEMADSEGAPLAGRRHRIEHCGFLNAAQRKRMLAHGILPVPQPVFMYEFGDLYVRNLGRERAEVAYPMRTWLEEGHHPAASSDSPVCTVDPFINLFTMVTRKTSRGTVLGEGERLTPEQAMHCYTWCGAYSQFAEAERGTLEPGMQADIAIFSRDLLACAPEEILTTQADLTFRGGRVIFDRHGEAAAADDALAGAAN</sequence>
<gene>
    <name evidence="2" type="ORF">CR165_00105</name>
</gene>
<evidence type="ECO:0000259" key="1">
    <source>
        <dbReference type="Pfam" id="PF07969"/>
    </source>
</evidence>
<dbReference type="InterPro" id="IPR033932">
    <property type="entry name" value="YtcJ-like"/>
</dbReference>
<dbReference type="InterPro" id="IPR013108">
    <property type="entry name" value="Amidohydro_3"/>
</dbReference>
<dbReference type="InterPro" id="IPR032466">
    <property type="entry name" value="Metal_Hydrolase"/>
</dbReference>
<dbReference type="RefSeq" id="WP_109514933.1">
    <property type="nucleotide sequence ID" value="NZ_PDOA01000001.1"/>
</dbReference>
<proteinExistence type="predicted"/>
<dbReference type="OrthoDB" id="9811399at2"/>
<comment type="caution">
    <text evidence="2">The sequence shown here is derived from an EMBL/GenBank/DDBJ whole genome shotgun (WGS) entry which is preliminary data.</text>
</comment>
<dbReference type="Proteomes" id="UP000245048">
    <property type="component" value="Unassembled WGS sequence"/>
</dbReference>
<dbReference type="Gene3D" id="3.10.310.70">
    <property type="match status" value="1"/>
</dbReference>
<dbReference type="GO" id="GO:0016810">
    <property type="term" value="F:hydrolase activity, acting on carbon-nitrogen (but not peptide) bonds"/>
    <property type="evidence" value="ECO:0007669"/>
    <property type="project" value="InterPro"/>
</dbReference>
<organism evidence="2 3">
    <name type="scientific">Teichococcus aestuarii</name>
    <dbReference type="NCBI Taxonomy" id="568898"/>
    <lineage>
        <taxon>Bacteria</taxon>
        <taxon>Pseudomonadati</taxon>
        <taxon>Pseudomonadota</taxon>
        <taxon>Alphaproteobacteria</taxon>
        <taxon>Acetobacterales</taxon>
        <taxon>Roseomonadaceae</taxon>
        <taxon>Roseomonas</taxon>
    </lineage>
</organism>
<dbReference type="PANTHER" id="PTHR22642:SF2">
    <property type="entry name" value="PROTEIN LONG AFTER FAR-RED 3"/>
    <property type="match status" value="1"/>
</dbReference>
<protein>
    <submittedName>
        <fullName evidence="2">Amidohydrolase</fullName>
    </submittedName>
</protein>
<dbReference type="InterPro" id="IPR011059">
    <property type="entry name" value="Metal-dep_hydrolase_composite"/>
</dbReference>
<reference evidence="3" key="1">
    <citation type="submission" date="2017-10" db="EMBL/GenBank/DDBJ databases">
        <authorList>
            <person name="Toshchakov S.V."/>
            <person name="Goeva M.A."/>
        </authorList>
    </citation>
    <scope>NUCLEOTIDE SEQUENCE [LARGE SCALE GENOMIC DNA]</scope>
    <source>
        <strain evidence="3">JR1/69-1-13</strain>
    </source>
</reference>
<dbReference type="AlphaFoldDB" id="A0A2U1V8X1"/>
<keyword evidence="3" id="KW-1185">Reference proteome</keyword>
<dbReference type="Pfam" id="PF07969">
    <property type="entry name" value="Amidohydro_3"/>
    <property type="match status" value="1"/>
</dbReference>
<dbReference type="SUPFAM" id="SSF51338">
    <property type="entry name" value="Composite domain of metallo-dependent hydrolases"/>
    <property type="match status" value="1"/>
</dbReference>
<accession>A0A2U1V8X1</accession>
<dbReference type="EMBL" id="PDOA01000001">
    <property type="protein sequence ID" value="PWC30360.1"/>
    <property type="molecule type" value="Genomic_DNA"/>
</dbReference>
<evidence type="ECO:0000313" key="3">
    <source>
        <dbReference type="Proteomes" id="UP000245048"/>
    </source>
</evidence>
<dbReference type="SUPFAM" id="SSF51556">
    <property type="entry name" value="Metallo-dependent hydrolases"/>
    <property type="match status" value="1"/>
</dbReference>
<dbReference type="CDD" id="cd01300">
    <property type="entry name" value="YtcJ_like"/>
    <property type="match status" value="1"/>
</dbReference>
<dbReference type="Gene3D" id="3.20.20.140">
    <property type="entry name" value="Metal-dependent hydrolases"/>
    <property type="match status" value="1"/>
</dbReference>
<feature type="domain" description="Amidohydrolase 3" evidence="1">
    <location>
        <begin position="51"/>
        <end position="540"/>
    </location>
</feature>